<dbReference type="PANTHER" id="PTHR33050">
    <property type="entry name" value="REVERSE TRANSCRIPTASE DOMAIN-CONTAINING PROTEIN"/>
    <property type="match status" value="1"/>
</dbReference>
<reference evidence="1" key="1">
    <citation type="journal article" date="2022" name="bioRxiv">
        <title>Sequencing and chromosome-scale assembly of the giantPleurodeles waltlgenome.</title>
        <authorList>
            <person name="Brown T."/>
            <person name="Elewa A."/>
            <person name="Iarovenko S."/>
            <person name="Subramanian E."/>
            <person name="Araus A.J."/>
            <person name="Petzold A."/>
            <person name="Susuki M."/>
            <person name="Suzuki K.-i.T."/>
            <person name="Hayashi T."/>
            <person name="Toyoda A."/>
            <person name="Oliveira C."/>
            <person name="Osipova E."/>
            <person name="Leigh N.D."/>
            <person name="Simon A."/>
            <person name="Yun M.H."/>
        </authorList>
    </citation>
    <scope>NUCLEOTIDE SEQUENCE</scope>
    <source>
        <strain evidence="1">20211129_DDA</strain>
        <tissue evidence="1">Liver</tissue>
    </source>
</reference>
<dbReference type="AlphaFoldDB" id="A0AAV7VAC1"/>
<comment type="caution">
    <text evidence="1">The sequence shown here is derived from an EMBL/GenBank/DDBJ whole genome shotgun (WGS) entry which is preliminary data.</text>
</comment>
<dbReference type="EMBL" id="JANPWB010000003">
    <property type="protein sequence ID" value="KAJ1198292.1"/>
    <property type="molecule type" value="Genomic_DNA"/>
</dbReference>
<keyword evidence="2" id="KW-1185">Reference proteome</keyword>
<sequence length="121" mass="13424">MNMMGVLLAQDKTEGPATINMFLGIELDSQKLEVRLPVEKVQKPIALLEEAVSKDKFELHQLQVLLDHLNFACRVACYVPGVNNDFADVLSRSQRHTSSGLALGADFMKTPLPAELWDLGM</sequence>
<evidence type="ECO:0008006" key="3">
    <source>
        <dbReference type="Google" id="ProtNLM"/>
    </source>
</evidence>
<dbReference type="PANTHER" id="PTHR33050:SF8">
    <property type="entry name" value="REVERSE TRANSCRIPTASE DOMAIN-CONTAINING PROTEIN"/>
    <property type="match status" value="1"/>
</dbReference>
<name>A0AAV7VAC1_PLEWA</name>
<organism evidence="1 2">
    <name type="scientific">Pleurodeles waltl</name>
    <name type="common">Iberian ribbed newt</name>
    <dbReference type="NCBI Taxonomy" id="8319"/>
    <lineage>
        <taxon>Eukaryota</taxon>
        <taxon>Metazoa</taxon>
        <taxon>Chordata</taxon>
        <taxon>Craniata</taxon>
        <taxon>Vertebrata</taxon>
        <taxon>Euteleostomi</taxon>
        <taxon>Amphibia</taxon>
        <taxon>Batrachia</taxon>
        <taxon>Caudata</taxon>
        <taxon>Salamandroidea</taxon>
        <taxon>Salamandridae</taxon>
        <taxon>Pleurodelinae</taxon>
        <taxon>Pleurodeles</taxon>
    </lineage>
</organism>
<evidence type="ECO:0000313" key="2">
    <source>
        <dbReference type="Proteomes" id="UP001066276"/>
    </source>
</evidence>
<gene>
    <name evidence="1" type="ORF">NDU88_002134</name>
</gene>
<proteinExistence type="predicted"/>
<protein>
    <recommendedName>
        <fullName evidence="3">RNase H type-1 domain-containing protein</fullName>
    </recommendedName>
</protein>
<accession>A0AAV7VAC1</accession>
<dbReference type="InterPro" id="IPR052055">
    <property type="entry name" value="Hepadnavirus_pol/RT"/>
</dbReference>
<evidence type="ECO:0000313" key="1">
    <source>
        <dbReference type="EMBL" id="KAJ1198292.1"/>
    </source>
</evidence>
<dbReference type="Proteomes" id="UP001066276">
    <property type="component" value="Chromosome 2_1"/>
</dbReference>